<organism evidence="4 5">
    <name type="scientific">Roseivivax lentus</name>
    <dbReference type="NCBI Taxonomy" id="633194"/>
    <lineage>
        <taxon>Bacteria</taxon>
        <taxon>Pseudomonadati</taxon>
        <taxon>Pseudomonadota</taxon>
        <taxon>Alphaproteobacteria</taxon>
        <taxon>Rhodobacterales</taxon>
        <taxon>Roseobacteraceae</taxon>
        <taxon>Roseivivax</taxon>
    </lineage>
</organism>
<dbReference type="STRING" id="633194.SAMN05421759_101170"/>
<dbReference type="GO" id="GO:0016791">
    <property type="term" value="F:phosphatase activity"/>
    <property type="evidence" value="ECO:0007669"/>
    <property type="project" value="TreeGrafter"/>
</dbReference>
<dbReference type="PROSITE" id="PS50110">
    <property type="entry name" value="RESPONSE_REGULATORY"/>
    <property type="match status" value="1"/>
</dbReference>
<dbReference type="Proteomes" id="UP000186684">
    <property type="component" value="Unassembled WGS sequence"/>
</dbReference>
<proteinExistence type="predicted"/>
<evidence type="ECO:0000313" key="4">
    <source>
        <dbReference type="EMBL" id="SIS51842.1"/>
    </source>
</evidence>
<feature type="modified residue" description="4-aspartylphosphate" evidence="2">
    <location>
        <position position="60"/>
    </location>
</feature>
<reference evidence="5" key="1">
    <citation type="submission" date="2017-01" db="EMBL/GenBank/DDBJ databases">
        <authorList>
            <person name="Varghese N."/>
            <person name="Submissions S."/>
        </authorList>
    </citation>
    <scope>NUCLEOTIDE SEQUENCE [LARGE SCALE GENOMIC DNA]</scope>
    <source>
        <strain evidence="5">DSM 29430</strain>
    </source>
</reference>
<keyword evidence="5" id="KW-1185">Reference proteome</keyword>
<evidence type="ECO:0000259" key="3">
    <source>
        <dbReference type="PROSITE" id="PS50110"/>
    </source>
</evidence>
<evidence type="ECO:0000256" key="2">
    <source>
        <dbReference type="PROSITE-ProRule" id="PRU00169"/>
    </source>
</evidence>
<accession>A0A1N7JR60</accession>
<dbReference type="InterPro" id="IPR036457">
    <property type="entry name" value="PPM-type-like_dom_sf"/>
</dbReference>
<dbReference type="InterPro" id="IPR001932">
    <property type="entry name" value="PPM-type_phosphatase-like_dom"/>
</dbReference>
<dbReference type="Gene3D" id="3.40.50.2300">
    <property type="match status" value="1"/>
</dbReference>
<dbReference type="SUPFAM" id="SSF81606">
    <property type="entry name" value="PP2C-like"/>
    <property type="match status" value="1"/>
</dbReference>
<keyword evidence="2" id="KW-0597">Phosphoprotein</keyword>
<dbReference type="OrthoDB" id="9811749at2"/>
<dbReference type="SMART" id="SM00331">
    <property type="entry name" value="PP2C_SIG"/>
    <property type="match status" value="1"/>
</dbReference>
<feature type="domain" description="Response regulatory" evidence="3">
    <location>
        <begin position="11"/>
        <end position="127"/>
    </location>
</feature>
<gene>
    <name evidence="4" type="ORF">SAMN05421759_101170</name>
</gene>
<dbReference type="Gene3D" id="3.60.40.10">
    <property type="entry name" value="PPM-type phosphatase domain"/>
    <property type="match status" value="1"/>
</dbReference>
<name>A0A1N7JR60_9RHOB</name>
<dbReference type="PANTHER" id="PTHR43156:SF2">
    <property type="entry name" value="STAGE II SPORULATION PROTEIN E"/>
    <property type="match status" value="1"/>
</dbReference>
<protein>
    <submittedName>
        <fullName evidence="4">Sigma-B regulation protein RsbU (Phosphoserine phosphatase)</fullName>
    </submittedName>
</protein>
<dbReference type="PANTHER" id="PTHR43156">
    <property type="entry name" value="STAGE II SPORULATION PROTEIN E-RELATED"/>
    <property type="match status" value="1"/>
</dbReference>
<keyword evidence="1" id="KW-0378">Hydrolase</keyword>
<evidence type="ECO:0000313" key="5">
    <source>
        <dbReference type="Proteomes" id="UP000186684"/>
    </source>
</evidence>
<dbReference type="InterPro" id="IPR011006">
    <property type="entry name" value="CheY-like_superfamily"/>
</dbReference>
<evidence type="ECO:0000256" key="1">
    <source>
        <dbReference type="ARBA" id="ARBA00022801"/>
    </source>
</evidence>
<dbReference type="AlphaFoldDB" id="A0A1N7JR60"/>
<sequence>MPGDGAQGVHRVLIVDDSAAHLAVLARLLSRWGYEVVQARTGVEALKKAALCRPDLVLSDWIMPGMDGIAFCRRFREASGDHFSYFILLSSRSEKSEIARGLDAGADDYLSKPVHAQELRARIHAADRIVRMQRELSAKNAVISDTLDDLQGAYAAIDRDLRHARRIQASLVPERRCRFGPVEISLLLQPCGHVGGDLVGAFRAGPAQVALFGIDVSGHGIASSMVAARIAGYLSDHHSAPACDRDRDGALHTPQAVAQRLNDKLTADPGVEEYFTMLYAMIDTASGDMQMVQAGHPNPLLIRRDGSLDFVGTGGLPIGLIDHVTHERIDLRLAPGDRLLVYSDGFVEAAMSATRTLGEAGLAEIVRGIAPARRGVDFLDDLHAGLVRAMPEGASLSDDVSAALVEYRG</sequence>
<dbReference type="GO" id="GO:0000160">
    <property type="term" value="P:phosphorelay signal transduction system"/>
    <property type="evidence" value="ECO:0007669"/>
    <property type="project" value="InterPro"/>
</dbReference>
<dbReference type="InterPro" id="IPR052016">
    <property type="entry name" value="Bact_Sigma-Reg"/>
</dbReference>
<dbReference type="InterPro" id="IPR001789">
    <property type="entry name" value="Sig_transdc_resp-reg_receiver"/>
</dbReference>
<dbReference type="CDD" id="cd17574">
    <property type="entry name" value="REC_OmpR"/>
    <property type="match status" value="1"/>
</dbReference>
<dbReference type="Pfam" id="PF00072">
    <property type="entry name" value="Response_reg"/>
    <property type="match status" value="1"/>
</dbReference>
<dbReference type="EMBL" id="FTOQ01000001">
    <property type="protein sequence ID" value="SIS51842.1"/>
    <property type="molecule type" value="Genomic_DNA"/>
</dbReference>
<dbReference type="RefSeq" id="WP_076444055.1">
    <property type="nucleotide sequence ID" value="NZ_FTOQ01000001.1"/>
</dbReference>
<dbReference type="Pfam" id="PF07228">
    <property type="entry name" value="SpoIIE"/>
    <property type="match status" value="1"/>
</dbReference>
<dbReference type="SUPFAM" id="SSF52172">
    <property type="entry name" value="CheY-like"/>
    <property type="match status" value="1"/>
</dbReference>
<dbReference type="SMART" id="SM00448">
    <property type="entry name" value="REC"/>
    <property type="match status" value="1"/>
</dbReference>